<evidence type="ECO:0000313" key="3">
    <source>
        <dbReference type="EMBL" id="MCY0389086.1"/>
    </source>
</evidence>
<dbReference type="InterPro" id="IPR006976">
    <property type="entry name" value="VanZ-like"/>
</dbReference>
<feature type="transmembrane region" description="Helical" evidence="1">
    <location>
        <begin position="229"/>
        <end position="248"/>
    </location>
</feature>
<keyword evidence="4" id="KW-1185">Reference proteome</keyword>
<organism evidence="3 4">
    <name type="scientific">Robbsia betulipollinis</name>
    <dbReference type="NCBI Taxonomy" id="2981849"/>
    <lineage>
        <taxon>Bacteria</taxon>
        <taxon>Pseudomonadati</taxon>
        <taxon>Pseudomonadota</taxon>
        <taxon>Betaproteobacteria</taxon>
        <taxon>Burkholderiales</taxon>
        <taxon>Burkholderiaceae</taxon>
        <taxon>Robbsia</taxon>
    </lineage>
</organism>
<comment type="caution">
    <text evidence="3">The sequence shown here is derived from an EMBL/GenBank/DDBJ whole genome shotgun (WGS) entry which is preliminary data.</text>
</comment>
<dbReference type="Pfam" id="PF04892">
    <property type="entry name" value="VanZ"/>
    <property type="match status" value="1"/>
</dbReference>
<dbReference type="RefSeq" id="WP_267848986.1">
    <property type="nucleotide sequence ID" value="NZ_JAPMXC010000010.1"/>
</dbReference>
<sequence>MPHADVDKPWRRRASPLARQGLAWWVGLVVYGSLYPLSGWTDIGVGPFAYLFAPVPRWLTLFDIWTNILGYLPLGALAVLAVYPVLRSYRAVALAVLTGALLSGTMEAIQTYLPTRVASNLDLASNTLGALIGAVLAVPFTSALLDRGALQRLRFEWFERHAGKAIALGLLWPFAQMYPQPFLFGIGDWPSRLWALVDPSLRDPALAALGGVPGLLELPGRLAGLADSMVWESVITLLGVIGGGLLVSLPMRTNAPRVRIVLGLLAFALVLKTGVNGLQSSGRHGGADLLDWLTGGAATGLVAGLLLLVGTLQLPHAARAALAFGTLALSLLLVNLLPLNPYWAGVQQGWRAGQYEHLNDLAQWLAAVWPYVALAWLLGSAENALLARRARRRARGHGSAGAPPSRPPSL</sequence>
<keyword evidence="1" id="KW-1133">Transmembrane helix</keyword>
<dbReference type="EMBL" id="JAPMXC010000010">
    <property type="protein sequence ID" value="MCY0389086.1"/>
    <property type="molecule type" value="Genomic_DNA"/>
</dbReference>
<reference evidence="3" key="1">
    <citation type="submission" date="2022-11" db="EMBL/GenBank/DDBJ databases">
        <title>Robbsia betulipollinis sp. nov., isolated from pollen of birch (Betula pendula).</title>
        <authorList>
            <person name="Shi H."/>
            <person name="Ambika Manirajan B."/>
            <person name="Ratering S."/>
            <person name="Geissler-Plaum R."/>
            <person name="Schnell S."/>
        </authorList>
    </citation>
    <scope>NUCLEOTIDE SEQUENCE</scope>
    <source>
        <strain evidence="3">Bb-Pol-6</strain>
    </source>
</reference>
<evidence type="ECO:0000259" key="2">
    <source>
        <dbReference type="Pfam" id="PF04892"/>
    </source>
</evidence>
<protein>
    <submittedName>
        <fullName evidence="3">VanZ family protein</fullName>
    </submittedName>
</protein>
<proteinExistence type="predicted"/>
<evidence type="ECO:0000256" key="1">
    <source>
        <dbReference type="SAM" id="Phobius"/>
    </source>
</evidence>
<feature type="transmembrane region" description="Helical" evidence="1">
    <location>
        <begin position="321"/>
        <end position="344"/>
    </location>
</feature>
<feature type="transmembrane region" description="Helical" evidence="1">
    <location>
        <begin position="364"/>
        <end position="386"/>
    </location>
</feature>
<feature type="domain" description="VanZ-like" evidence="2">
    <location>
        <begin position="57"/>
        <end position="138"/>
    </location>
</feature>
<feature type="transmembrane region" description="Helical" evidence="1">
    <location>
        <begin position="21"/>
        <end position="38"/>
    </location>
</feature>
<dbReference type="Proteomes" id="UP001082899">
    <property type="component" value="Unassembled WGS sequence"/>
</dbReference>
<evidence type="ECO:0000313" key="4">
    <source>
        <dbReference type="Proteomes" id="UP001082899"/>
    </source>
</evidence>
<gene>
    <name evidence="3" type="ORF">OVY01_18200</name>
</gene>
<keyword evidence="1" id="KW-0812">Transmembrane</keyword>
<feature type="transmembrane region" description="Helical" evidence="1">
    <location>
        <begin position="165"/>
        <end position="186"/>
    </location>
</feature>
<feature type="transmembrane region" description="Helical" evidence="1">
    <location>
        <begin position="125"/>
        <end position="145"/>
    </location>
</feature>
<feature type="transmembrane region" description="Helical" evidence="1">
    <location>
        <begin position="290"/>
        <end position="309"/>
    </location>
</feature>
<name>A0ABT3ZRC0_9BURK</name>
<feature type="transmembrane region" description="Helical" evidence="1">
    <location>
        <begin position="58"/>
        <end position="85"/>
    </location>
</feature>
<accession>A0ABT3ZRC0</accession>
<feature type="transmembrane region" description="Helical" evidence="1">
    <location>
        <begin position="260"/>
        <end position="278"/>
    </location>
</feature>
<feature type="transmembrane region" description="Helical" evidence="1">
    <location>
        <begin position="92"/>
        <end position="113"/>
    </location>
</feature>
<keyword evidence="1" id="KW-0472">Membrane</keyword>